<evidence type="ECO:0000313" key="3">
    <source>
        <dbReference type="Proteomes" id="UP001458946"/>
    </source>
</evidence>
<organism evidence="2 3">
    <name type="scientific">Deinococcus xinjiangensis</name>
    <dbReference type="NCBI Taxonomy" id="457454"/>
    <lineage>
        <taxon>Bacteria</taxon>
        <taxon>Thermotogati</taxon>
        <taxon>Deinococcota</taxon>
        <taxon>Deinococci</taxon>
        <taxon>Deinococcales</taxon>
        <taxon>Deinococcaceae</taxon>
        <taxon>Deinococcus</taxon>
    </lineage>
</organism>
<feature type="transmembrane region" description="Helical" evidence="1">
    <location>
        <begin position="28"/>
        <end position="45"/>
    </location>
</feature>
<accession>A0ABP9VL70</accession>
<sequence length="86" mass="9352">MSAVNKSTTQTRNAYLSHCVRISLLRRWLWLVAAAVLGVVIGVAFDLSLGFTAALAVGLLLILGLAIGLNSWQRHSDDFEAQSNLR</sequence>
<name>A0ABP9VL70_9DEIO</name>
<evidence type="ECO:0000313" key="2">
    <source>
        <dbReference type="EMBL" id="GAA5504427.1"/>
    </source>
</evidence>
<comment type="caution">
    <text evidence="2">The sequence shown here is derived from an EMBL/GenBank/DDBJ whole genome shotgun (WGS) entry which is preliminary data.</text>
</comment>
<dbReference type="RefSeq" id="WP_353544382.1">
    <property type="nucleotide sequence ID" value="NZ_BAABRN010000122.1"/>
</dbReference>
<dbReference type="EMBL" id="BAABRN010000122">
    <property type="protein sequence ID" value="GAA5504427.1"/>
    <property type="molecule type" value="Genomic_DNA"/>
</dbReference>
<keyword evidence="3" id="KW-1185">Reference proteome</keyword>
<keyword evidence="1" id="KW-1133">Transmembrane helix</keyword>
<protein>
    <submittedName>
        <fullName evidence="2">Uncharacterized protein</fullName>
    </submittedName>
</protein>
<dbReference type="Proteomes" id="UP001458946">
    <property type="component" value="Unassembled WGS sequence"/>
</dbReference>
<proteinExistence type="predicted"/>
<reference evidence="2 3" key="1">
    <citation type="submission" date="2024-02" db="EMBL/GenBank/DDBJ databases">
        <title>Deinococcus xinjiangensis NBRC 107630.</title>
        <authorList>
            <person name="Ichikawa N."/>
            <person name="Katano-Makiyama Y."/>
            <person name="Hidaka K."/>
        </authorList>
    </citation>
    <scope>NUCLEOTIDE SEQUENCE [LARGE SCALE GENOMIC DNA]</scope>
    <source>
        <strain evidence="2 3">NBRC 107630</strain>
    </source>
</reference>
<gene>
    <name evidence="2" type="ORF">Dxin01_04197</name>
</gene>
<feature type="transmembrane region" description="Helical" evidence="1">
    <location>
        <begin position="51"/>
        <end position="69"/>
    </location>
</feature>
<evidence type="ECO:0000256" key="1">
    <source>
        <dbReference type="SAM" id="Phobius"/>
    </source>
</evidence>
<keyword evidence="1" id="KW-0472">Membrane</keyword>
<keyword evidence="1" id="KW-0812">Transmembrane</keyword>